<organism evidence="1 2">
    <name type="scientific">Characodon lateralis</name>
    <dbReference type="NCBI Taxonomy" id="208331"/>
    <lineage>
        <taxon>Eukaryota</taxon>
        <taxon>Metazoa</taxon>
        <taxon>Chordata</taxon>
        <taxon>Craniata</taxon>
        <taxon>Vertebrata</taxon>
        <taxon>Euteleostomi</taxon>
        <taxon>Actinopterygii</taxon>
        <taxon>Neopterygii</taxon>
        <taxon>Teleostei</taxon>
        <taxon>Neoteleostei</taxon>
        <taxon>Acanthomorphata</taxon>
        <taxon>Ovalentaria</taxon>
        <taxon>Atherinomorphae</taxon>
        <taxon>Cyprinodontiformes</taxon>
        <taxon>Goodeidae</taxon>
        <taxon>Characodon</taxon>
    </lineage>
</organism>
<dbReference type="EMBL" id="JAHUTJ010053811">
    <property type="protein sequence ID" value="MED6285564.1"/>
    <property type="molecule type" value="Genomic_DNA"/>
</dbReference>
<evidence type="ECO:0000313" key="1">
    <source>
        <dbReference type="EMBL" id="MED6285564.1"/>
    </source>
</evidence>
<evidence type="ECO:0000313" key="2">
    <source>
        <dbReference type="Proteomes" id="UP001352852"/>
    </source>
</evidence>
<reference evidence="1 2" key="1">
    <citation type="submission" date="2021-06" db="EMBL/GenBank/DDBJ databases">
        <authorList>
            <person name="Palmer J.M."/>
        </authorList>
    </citation>
    <scope>NUCLEOTIDE SEQUENCE [LARGE SCALE GENOMIC DNA]</scope>
    <source>
        <strain evidence="1 2">CL_MEX2019</strain>
        <tissue evidence="1">Muscle</tissue>
    </source>
</reference>
<comment type="caution">
    <text evidence="1">The sequence shown here is derived from an EMBL/GenBank/DDBJ whole genome shotgun (WGS) entry which is preliminary data.</text>
</comment>
<sequence>MEYLAAKGKLNHPNVMRSLHVECQNQKANKTTLKVVMGKENKGPPDRFRWQSSK</sequence>
<keyword evidence="2" id="KW-1185">Reference proteome</keyword>
<gene>
    <name evidence="1" type="ORF">CHARACLAT_030545</name>
</gene>
<proteinExistence type="predicted"/>
<protein>
    <submittedName>
        <fullName evidence="1">Uncharacterized protein</fullName>
    </submittedName>
</protein>
<name>A0ABU7EI68_9TELE</name>
<dbReference type="Proteomes" id="UP001352852">
    <property type="component" value="Unassembled WGS sequence"/>
</dbReference>
<feature type="non-terminal residue" evidence="1">
    <location>
        <position position="54"/>
    </location>
</feature>
<accession>A0ABU7EI68</accession>